<reference evidence="5" key="1">
    <citation type="submission" date="2020-10" db="EMBL/GenBank/DDBJ databases">
        <title>An improved Amphimedon queenslandica hologenome assembly reveals how three proteobacterial symbionts can extend the metabolic phenotypic of their marine sponge host.</title>
        <authorList>
            <person name="Degnan B."/>
            <person name="Degnan S."/>
            <person name="Xiang X."/>
        </authorList>
    </citation>
    <scope>NUCLEOTIDE SEQUENCE</scope>
    <source>
        <strain evidence="5">AqS2</strain>
    </source>
</reference>
<dbReference type="InterPro" id="IPR020449">
    <property type="entry name" value="Tscrpt_reg_AraC-type_HTH"/>
</dbReference>
<dbReference type="SUPFAM" id="SSF51215">
    <property type="entry name" value="Regulatory protein AraC"/>
    <property type="match status" value="1"/>
</dbReference>
<dbReference type="InterPro" id="IPR050204">
    <property type="entry name" value="AraC_XylS_family_regulators"/>
</dbReference>
<evidence type="ECO:0000259" key="4">
    <source>
        <dbReference type="PROSITE" id="PS01124"/>
    </source>
</evidence>
<dbReference type="PROSITE" id="PS01124">
    <property type="entry name" value="HTH_ARAC_FAMILY_2"/>
    <property type="match status" value="1"/>
</dbReference>
<dbReference type="InterPro" id="IPR009057">
    <property type="entry name" value="Homeodomain-like_sf"/>
</dbReference>
<evidence type="ECO:0000256" key="3">
    <source>
        <dbReference type="ARBA" id="ARBA00023163"/>
    </source>
</evidence>
<dbReference type="GO" id="GO:0003700">
    <property type="term" value="F:DNA-binding transcription factor activity"/>
    <property type="evidence" value="ECO:0007669"/>
    <property type="project" value="InterPro"/>
</dbReference>
<evidence type="ECO:0000256" key="2">
    <source>
        <dbReference type="ARBA" id="ARBA00023125"/>
    </source>
</evidence>
<keyword evidence="2" id="KW-0238">DNA-binding</keyword>
<dbReference type="AlphaFoldDB" id="A0A930UDN4"/>
<dbReference type="SMART" id="SM00342">
    <property type="entry name" value="HTH_ARAC"/>
    <property type="match status" value="1"/>
</dbReference>
<dbReference type="Proteomes" id="UP000604381">
    <property type="component" value="Unassembled WGS sequence"/>
</dbReference>
<evidence type="ECO:0000313" key="5">
    <source>
        <dbReference type="EMBL" id="MBF2735980.1"/>
    </source>
</evidence>
<dbReference type="SUPFAM" id="SSF46689">
    <property type="entry name" value="Homeodomain-like"/>
    <property type="match status" value="2"/>
</dbReference>
<dbReference type="PANTHER" id="PTHR46796">
    <property type="entry name" value="HTH-TYPE TRANSCRIPTIONAL ACTIVATOR RHAS-RELATED"/>
    <property type="match status" value="1"/>
</dbReference>
<dbReference type="Gene3D" id="1.10.10.60">
    <property type="entry name" value="Homeodomain-like"/>
    <property type="match status" value="2"/>
</dbReference>
<gene>
    <name evidence="5" type="ORF">ISN26_07975</name>
</gene>
<dbReference type="EMBL" id="JADHEI010000058">
    <property type="protein sequence ID" value="MBF2735980.1"/>
    <property type="molecule type" value="Genomic_DNA"/>
</dbReference>
<sequence>MSLLPELEIVDKSLGSVRYLEHGWPTELCRWHAHEEYELHLMLATHGKAFIGDFIGEFGPGSLYLVGPRLPHNWVTSTGKQVAVRDMLCQFHHDAWAAAAAAYPELRELGGLLADAAKGVEFVGYPAAQAKARLRQLRDAEGLKRLLLLLELLAELAAWPRRCVLSVLEPAVAASGQEEFSHVIEHIMRNYTGELSMGTVAEIAGLGPSAFSRRFQRVTGNRFSDFVARVRVGHACALLMESDAKVADIAPRVGFNNLANFNRQFLHHKGVAPSEYRLLARARLAERQLPTAAGSPA</sequence>
<dbReference type="Pfam" id="PF12833">
    <property type="entry name" value="HTH_18"/>
    <property type="match status" value="1"/>
</dbReference>
<protein>
    <submittedName>
        <fullName evidence="5">Helix-turn-helix domain-containing protein</fullName>
    </submittedName>
</protein>
<dbReference type="InterPro" id="IPR018060">
    <property type="entry name" value="HTH_AraC"/>
</dbReference>
<name>A0A930UDN4_9GAMM</name>
<keyword evidence="6" id="KW-1185">Reference proteome</keyword>
<accession>A0A930UDN4</accession>
<dbReference type="GO" id="GO:0043565">
    <property type="term" value="F:sequence-specific DNA binding"/>
    <property type="evidence" value="ECO:0007669"/>
    <property type="project" value="InterPro"/>
</dbReference>
<keyword evidence="3" id="KW-0804">Transcription</keyword>
<feature type="domain" description="HTH araC/xylS-type" evidence="4">
    <location>
        <begin position="181"/>
        <end position="279"/>
    </location>
</feature>
<comment type="caution">
    <text evidence="5">The sequence shown here is derived from an EMBL/GenBank/DDBJ whole genome shotgun (WGS) entry which is preliminary data.</text>
</comment>
<proteinExistence type="predicted"/>
<dbReference type="PRINTS" id="PR00032">
    <property type="entry name" value="HTHARAC"/>
</dbReference>
<dbReference type="InterPro" id="IPR037923">
    <property type="entry name" value="HTH-like"/>
</dbReference>
<evidence type="ECO:0000256" key="1">
    <source>
        <dbReference type="ARBA" id="ARBA00023015"/>
    </source>
</evidence>
<keyword evidence="1" id="KW-0805">Transcription regulation</keyword>
<organism evidence="5 6">
    <name type="scientific">Candidatus Amphirhobacter heronislandensis</name>
    <dbReference type="NCBI Taxonomy" id="1732024"/>
    <lineage>
        <taxon>Bacteria</taxon>
        <taxon>Pseudomonadati</taxon>
        <taxon>Pseudomonadota</taxon>
        <taxon>Gammaproteobacteria</taxon>
        <taxon>Candidatus Tethybacterales</taxon>
        <taxon>Candidatus Tethybacteraceae</taxon>
        <taxon>Candidatus Amphirhobacter</taxon>
    </lineage>
</organism>
<evidence type="ECO:0000313" key="6">
    <source>
        <dbReference type="Proteomes" id="UP000604381"/>
    </source>
</evidence>